<proteinExistence type="inferred from homology"/>
<evidence type="ECO:0000256" key="6">
    <source>
        <dbReference type="HAMAP-Rule" id="MF_00337"/>
    </source>
</evidence>
<accession>A0A919CPR9</accession>
<dbReference type="SUPFAM" id="SSF116842">
    <property type="entry name" value="XseB-like"/>
    <property type="match status" value="1"/>
</dbReference>
<dbReference type="HAMAP" id="MF_00337">
    <property type="entry name" value="Exonuc_7_S"/>
    <property type="match status" value="1"/>
</dbReference>
<evidence type="ECO:0000313" key="7">
    <source>
        <dbReference type="EMBL" id="GHD51686.1"/>
    </source>
</evidence>
<keyword evidence="5 6" id="KW-0269">Exonuclease</keyword>
<keyword evidence="2 6" id="KW-0963">Cytoplasm</keyword>
<comment type="subunit">
    <text evidence="6">Heterooligomer composed of large and small subunits.</text>
</comment>
<dbReference type="Proteomes" id="UP000630353">
    <property type="component" value="Unassembled WGS sequence"/>
</dbReference>
<dbReference type="GO" id="GO:0005829">
    <property type="term" value="C:cytosol"/>
    <property type="evidence" value="ECO:0007669"/>
    <property type="project" value="TreeGrafter"/>
</dbReference>
<dbReference type="GO" id="GO:0006308">
    <property type="term" value="P:DNA catabolic process"/>
    <property type="evidence" value="ECO:0007669"/>
    <property type="project" value="UniProtKB-UniRule"/>
</dbReference>
<comment type="similarity">
    <text evidence="1 6">Belongs to the XseB family.</text>
</comment>
<evidence type="ECO:0000256" key="2">
    <source>
        <dbReference type="ARBA" id="ARBA00022490"/>
    </source>
</evidence>
<dbReference type="InterPro" id="IPR003761">
    <property type="entry name" value="Exonuc_VII_S"/>
</dbReference>
<comment type="catalytic activity">
    <reaction evidence="6">
        <text>Exonucleolytic cleavage in either 5'- to 3'- or 3'- to 5'-direction to yield nucleoside 5'-phosphates.</text>
        <dbReference type="EC" id="3.1.11.6"/>
    </reaction>
</comment>
<evidence type="ECO:0000256" key="3">
    <source>
        <dbReference type="ARBA" id="ARBA00022722"/>
    </source>
</evidence>
<comment type="function">
    <text evidence="6">Bidirectionally degrades single-stranded DNA into large acid-insoluble oligonucleotides, which are then degraded further into small acid-soluble oligonucleotides.</text>
</comment>
<keyword evidence="3 6" id="KW-0540">Nuclease</keyword>
<comment type="caution">
    <text evidence="7">The sequence shown here is derived from an EMBL/GenBank/DDBJ whole genome shotgun (WGS) entry which is preliminary data.</text>
</comment>
<dbReference type="NCBIfam" id="NF002139">
    <property type="entry name" value="PRK00977.1-3"/>
    <property type="match status" value="1"/>
</dbReference>
<dbReference type="AlphaFoldDB" id="A0A919CPR9"/>
<keyword evidence="8" id="KW-1185">Reference proteome</keyword>
<name>A0A919CPR9_9PROT</name>
<comment type="subcellular location">
    <subcellularLocation>
        <location evidence="6">Cytoplasm</location>
    </subcellularLocation>
</comment>
<dbReference type="GO" id="GO:0008855">
    <property type="term" value="F:exodeoxyribonuclease VII activity"/>
    <property type="evidence" value="ECO:0007669"/>
    <property type="project" value="UniProtKB-UniRule"/>
</dbReference>
<dbReference type="InterPro" id="IPR037004">
    <property type="entry name" value="Exonuc_VII_ssu_sf"/>
</dbReference>
<organism evidence="7 8">
    <name type="scientific">Thalassobaculum fulvum</name>
    <dbReference type="NCBI Taxonomy" id="1633335"/>
    <lineage>
        <taxon>Bacteria</taxon>
        <taxon>Pseudomonadati</taxon>
        <taxon>Pseudomonadota</taxon>
        <taxon>Alphaproteobacteria</taxon>
        <taxon>Rhodospirillales</taxon>
        <taxon>Thalassobaculaceae</taxon>
        <taxon>Thalassobaculum</taxon>
    </lineage>
</organism>
<evidence type="ECO:0000256" key="4">
    <source>
        <dbReference type="ARBA" id="ARBA00022801"/>
    </source>
</evidence>
<keyword evidence="4 6" id="KW-0378">Hydrolase</keyword>
<reference evidence="7" key="2">
    <citation type="submission" date="2020-09" db="EMBL/GenBank/DDBJ databases">
        <authorList>
            <person name="Sun Q."/>
            <person name="Kim S."/>
        </authorList>
    </citation>
    <scope>NUCLEOTIDE SEQUENCE</scope>
    <source>
        <strain evidence="7">KCTC 42651</strain>
    </source>
</reference>
<dbReference type="PANTHER" id="PTHR34137:SF1">
    <property type="entry name" value="EXODEOXYRIBONUCLEASE 7 SMALL SUBUNIT"/>
    <property type="match status" value="1"/>
</dbReference>
<protein>
    <recommendedName>
        <fullName evidence="6">Exodeoxyribonuclease 7 small subunit</fullName>
        <ecNumber evidence="6">3.1.11.6</ecNumber>
    </recommendedName>
    <alternativeName>
        <fullName evidence="6">Exodeoxyribonuclease VII small subunit</fullName>
        <shortName evidence="6">Exonuclease VII small subunit</shortName>
    </alternativeName>
</protein>
<sequence>MTTDTAEPGAEPEGLSFEDALKELERIVETLERGQGSLDDAIAAYERGAKLKKYCQAKLEEARLKVEKIKLDDGGQPAGTAGLDG</sequence>
<dbReference type="RefSeq" id="WP_189990261.1">
    <property type="nucleotide sequence ID" value="NZ_BMZS01000005.1"/>
</dbReference>
<dbReference type="EC" id="3.1.11.6" evidence="6"/>
<dbReference type="EMBL" id="BMZS01000005">
    <property type="protein sequence ID" value="GHD51686.1"/>
    <property type="molecule type" value="Genomic_DNA"/>
</dbReference>
<evidence type="ECO:0000256" key="5">
    <source>
        <dbReference type="ARBA" id="ARBA00022839"/>
    </source>
</evidence>
<dbReference type="NCBIfam" id="NF002140">
    <property type="entry name" value="PRK00977.1-4"/>
    <property type="match status" value="1"/>
</dbReference>
<evidence type="ECO:0000256" key="1">
    <source>
        <dbReference type="ARBA" id="ARBA00009998"/>
    </source>
</evidence>
<gene>
    <name evidence="6 7" type="primary">xseB</name>
    <name evidence="7" type="ORF">GCM10017083_26410</name>
</gene>
<dbReference type="PANTHER" id="PTHR34137">
    <property type="entry name" value="EXODEOXYRIBONUCLEASE 7 SMALL SUBUNIT"/>
    <property type="match status" value="1"/>
</dbReference>
<reference evidence="7" key="1">
    <citation type="journal article" date="2014" name="Int. J. Syst. Evol. Microbiol.">
        <title>Complete genome sequence of Corynebacterium casei LMG S-19264T (=DSM 44701T), isolated from a smear-ripened cheese.</title>
        <authorList>
            <consortium name="US DOE Joint Genome Institute (JGI-PGF)"/>
            <person name="Walter F."/>
            <person name="Albersmeier A."/>
            <person name="Kalinowski J."/>
            <person name="Ruckert C."/>
        </authorList>
    </citation>
    <scope>NUCLEOTIDE SEQUENCE</scope>
    <source>
        <strain evidence="7">KCTC 42651</strain>
    </source>
</reference>
<dbReference type="GO" id="GO:0009318">
    <property type="term" value="C:exodeoxyribonuclease VII complex"/>
    <property type="evidence" value="ECO:0007669"/>
    <property type="project" value="UniProtKB-UniRule"/>
</dbReference>
<evidence type="ECO:0000313" key="8">
    <source>
        <dbReference type="Proteomes" id="UP000630353"/>
    </source>
</evidence>
<dbReference type="Gene3D" id="1.10.287.1040">
    <property type="entry name" value="Exonuclease VII, small subunit"/>
    <property type="match status" value="1"/>
</dbReference>
<dbReference type="Pfam" id="PF02609">
    <property type="entry name" value="Exonuc_VII_S"/>
    <property type="match status" value="1"/>
</dbReference>
<dbReference type="NCBIfam" id="TIGR01280">
    <property type="entry name" value="xseB"/>
    <property type="match status" value="1"/>
</dbReference>